<dbReference type="RefSeq" id="WP_380032680.1">
    <property type="nucleotide sequence ID" value="NZ_JBHSHB010000008.1"/>
</dbReference>
<organism evidence="1 2">
    <name type="scientific">Dokdonia genika</name>
    <dbReference type="NCBI Taxonomy" id="308113"/>
    <lineage>
        <taxon>Bacteria</taxon>
        <taxon>Pseudomonadati</taxon>
        <taxon>Bacteroidota</taxon>
        <taxon>Flavobacteriia</taxon>
        <taxon>Flavobacteriales</taxon>
        <taxon>Flavobacteriaceae</taxon>
        <taxon>Dokdonia</taxon>
    </lineage>
</organism>
<gene>
    <name evidence="1" type="ORF">ACFO5T_05590</name>
</gene>
<dbReference type="PROSITE" id="PS51257">
    <property type="entry name" value="PROKAR_LIPOPROTEIN"/>
    <property type="match status" value="1"/>
</dbReference>
<name>A0ABV9L8A7_9FLAO</name>
<keyword evidence="2" id="KW-1185">Reference proteome</keyword>
<accession>A0ABV9L8A7</accession>
<dbReference type="EMBL" id="JBHSHB010000008">
    <property type="protein sequence ID" value="MFC4689896.1"/>
    <property type="molecule type" value="Genomic_DNA"/>
</dbReference>
<sequence length="169" mass="19141">MKYLYSLIFALLFLSSCEEPRKLSSTNADNWSKRTVKSALPESLEKGSTFLSIYSQIYMRSEKDEADLTATVSLHNPNLTERIFIDKAIYYNTHGEPIRTYFDKTIYINPMETVQIVIDGVDKAGGTGANFVFDWQINQNGNEPIIEAVMISTYGNQNISFVTTGKKIK</sequence>
<evidence type="ECO:0000313" key="1">
    <source>
        <dbReference type="EMBL" id="MFC4689896.1"/>
    </source>
</evidence>
<proteinExistence type="predicted"/>
<evidence type="ECO:0000313" key="2">
    <source>
        <dbReference type="Proteomes" id="UP001595878"/>
    </source>
</evidence>
<comment type="caution">
    <text evidence="1">The sequence shown here is derived from an EMBL/GenBank/DDBJ whole genome shotgun (WGS) entry which is preliminary data.</text>
</comment>
<protein>
    <submittedName>
        <fullName evidence="1">DUF3124 domain-containing protein</fullName>
    </submittedName>
</protein>
<dbReference type="Pfam" id="PF11322">
    <property type="entry name" value="DUF3124"/>
    <property type="match status" value="1"/>
</dbReference>
<dbReference type="Proteomes" id="UP001595878">
    <property type="component" value="Unassembled WGS sequence"/>
</dbReference>
<dbReference type="InterPro" id="IPR021471">
    <property type="entry name" value="DUF3124"/>
</dbReference>
<reference evidence="2" key="1">
    <citation type="journal article" date="2019" name="Int. J. Syst. Evol. Microbiol.">
        <title>The Global Catalogue of Microorganisms (GCM) 10K type strain sequencing project: providing services to taxonomists for standard genome sequencing and annotation.</title>
        <authorList>
            <consortium name="The Broad Institute Genomics Platform"/>
            <consortium name="The Broad Institute Genome Sequencing Center for Infectious Disease"/>
            <person name="Wu L."/>
            <person name="Ma J."/>
        </authorList>
    </citation>
    <scope>NUCLEOTIDE SEQUENCE [LARGE SCALE GENOMIC DNA]</scope>
    <source>
        <strain evidence="2">CGMCC 4.7427</strain>
    </source>
</reference>